<organism evidence="1 2">
    <name type="scientific">Cetraspora pellucida</name>
    <dbReference type="NCBI Taxonomy" id="1433469"/>
    <lineage>
        <taxon>Eukaryota</taxon>
        <taxon>Fungi</taxon>
        <taxon>Fungi incertae sedis</taxon>
        <taxon>Mucoromycota</taxon>
        <taxon>Glomeromycotina</taxon>
        <taxon>Glomeromycetes</taxon>
        <taxon>Diversisporales</taxon>
        <taxon>Gigasporaceae</taxon>
        <taxon>Cetraspora</taxon>
    </lineage>
</organism>
<dbReference type="AlphaFoldDB" id="A0A9N9JZ60"/>
<comment type="caution">
    <text evidence="1">The sequence shown here is derived from an EMBL/GenBank/DDBJ whole genome shotgun (WGS) entry which is preliminary data.</text>
</comment>
<protein>
    <submittedName>
        <fullName evidence="1">13809_t:CDS:1</fullName>
    </submittedName>
</protein>
<dbReference type="Proteomes" id="UP000789759">
    <property type="component" value="Unassembled WGS sequence"/>
</dbReference>
<proteinExistence type="predicted"/>
<keyword evidence="2" id="KW-1185">Reference proteome</keyword>
<reference evidence="1" key="1">
    <citation type="submission" date="2021-06" db="EMBL/GenBank/DDBJ databases">
        <authorList>
            <person name="Kallberg Y."/>
            <person name="Tangrot J."/>
            <person name="Rosling A."/>
        </authorList>
    </citation>
    <scope>NUCLEOTIDE SEQUENCE</scope>
    <source>
        <strain evidence="1">FL966</strain>
    </source>
</reference>
<feature type="non-terminal residue" evidence="1">
    <location>
        <position position="41"/>
    </location>
</feature>
<evidence type="ECO:0000313" key="2">
    <source>
        <dbReference type="Proteomes" id="UP000789759"/>
    </source>
</evidence>
<dbReference type="EMBL" id="CAJVQA010033361">
    <property type="protein sequence ID" value="CAG8804355.1"/>
    <property type="molecule type" value="Genomic_DNA"/>
</dbReference>
<evidence type="ECO:0000313" key="1">
    <source>
        <dbReference type="EMBL" id="CAG8804355.1"/>
    </source>
</evidence>
<sequence length="41" mass="4812">LTHDKLPPCDSVHKQHIYYHSSDINNCDIIQYGIVDEDQQE</sequence>
<name>A0A9N9JZ60_9GLOM</name>
<accession>A0A9N9JZ60</accession>
<gene>
    <name evidence="1" type="ORF">CPELLU_LOCUS17994</name>
</gene>